<dbReference type="OrthoDB" id="1748863at2759"/>
<protein>
    <recommendedName>
        <fullName evidence="3">CCHC-type domain-containing protein</fullName>
    </recommendedName>
</protein>
<name>A0A371H1D2_MUCPR</name>
<evidence type="ECO:0000313" key="2">
    <source>
        <dbReference type="Proteomes" id="UP000257109"/>
    </source>
</evidence>
<dbReference type="AlphaFoldDB" id="A0A371H1D2"/>
<dbReference type="PANTHER" id="PTHR34222">
    <property type="entry name" value="GAG_PRE-INTEGRS DOMAIN-CONTAINING PROTEIN"/>
    <property type="match status" value="1"/>
</dbReference>
<dbReference type="PANTHER" id="PTHR34222:SF99">
    <property type="entry name" value="PROTEIN, PUTATIVE-RELATED"/>
    <property type="match status" value="1"/>
</dbReference>
<comment type="caution">
    <text evidence="1">The sequence shown here is derived from an EMBL/GenBank/DDBJ whole genome shotgun (WGS) entry which is preliminary data.</text>
</comment>
<dbReference type="EMBL" id="QJKJ01003850">
    <property type="protein sequence ID" value="RDX96585.1"/>
    <property type="molecule type" value="Genomic_DNA"/>
</dbReference>
<dbReference type="Proteomes" id="UP000257109">
    <property type="component" value="Unassembled WGS sequence"/>
</dbReference>
<feature type="non-terminal residue" evidence="1">
    <location>
        <position position="1"/>
    </location>
</feature>
<accession>A0A371H1D2</accession>
<gene>
    <name evidence="1" type="ORF">CR513_20722</name>
</gene>
<keyword evidence="2" id="KW-1185">Reference proteome</keyword>
<reference evidence="1" key="1">
    <citation type="submission" date="2018-05" db="EMBL/GenBank/DDBJ databases">
        <title>Draft genome of Mucuna pruriens seed.</title>
        <authorList>
            <person name="Nnadi N.E."/>
            <person name="Vos R."/>
            <person name="Hasami M.H."/>
            <person name="Devisetty U.K."/>
            <person name="Aguiy J.C."/>
        </authorList>
    </citation>
    <scope>NUCLEOTIDE SEQUENCE [LARGE SCALE GENOMIC DNA]</scope>
    <source>
        <strain evidence="1">JCA_2017</strain>
    </source>
</reference>
<evidence type="ECO:0000313" key="1">
    <source>
        <dbReference type="EMBL" id="RDX96585.1"/>
    </source>
</evidence>
<evidence type="ECO:0008006" key="3">
    <source>
        <dbReference type="Google" id="ProtNLM"/>
    </source>
</evidence>
<organism evidence="1 2">
    <name type="scientific">Mucuna pruriens</name>
    <name type="common">Velvet bean</name>
    <name type="synonym">Dolichos pruriens</name>
    <dbReference type="NCBI Taxonomy" id="157652"/>
    <lineage>
        <taxon>Eukaryota</taxon>
        <taxon>Viridiplantae</taxon>
        <taxon>Streptophyta</taxon>
        <taxon>Embryophyta</taxon>
        <taxon>Tracheophyta</taxon>
        <taxon>Spermatophyta</taxon>
        <taxon>Magnoliopsida</taxon>
        <taxon>eudicotyledons</taxon>
        <taxon>Gunneridae</taxon>
        <taxon>Pentapetalae</taxon>
        <taxon>rosids</taxon>
        <taxon>fabids</taxon>
        <taxon>Fabales</taxon>
        <taxon>Fabaceae</taxon>
        <taxon>Papilionoideae</taxon>
        <taxon>50 kb inversion clade</taxon>
        <taxon>NPAAA clade</taxon>
        <taxon>indigoferoid/millettioid clade</taxon>
        <taxon>Phaseoleae</taxon>
        <taxon>Mucuna</taxon>
    </lineage>
</organism>
<sequence>MSVSSYYAKLHSLSDSLYKLKLAHSCMCDGIKLGVIITKWIMLCNFSWKRSNKKLVHILIAMSQASAVPRKTTSFVSTVELLAILKIGAISSMVIHLITRRTKLLQEQTSTTIIMHHHASNDFAFSTSSFDSLHNCWPVDSEEKQQEISASTSSDVSYTFAITIASSNKRKGTKKDHPLSVHYGILGHTRDQCYKFHGYPPNYKKNKHSQCMLITIVSILTKSFSSIREIGASTSSNVSHAFTITTASNNKLKATKKVHHLCAHCGILGHTRDCCYKFHGYPPNYKKNKVSSESVNQVSTPSTTPYF</sequence>
<proteinExistence type="predicted"/>